<gene>
    <name evidence="15" type="ORF">PV328_007764</name>
</gene>
<dbReference type="PROSITE" id="PS50836">
    <property type="entry name" value="DOMON"/>
    <property type="match status" value="1"/>
</dbReference>
<dbReference type="PROSITE" id="PS00084">
    <property type="entry name" value="CU2_MONOOXYGENASE_1"/>
    <property type="match status" value="1"/>
</dbReference>
<evidence type="ECO:0000256" key="13">
    <source>
        <dbReference type="SAM" id="SignalP"/>
    </source>
</evidence>
<dbReference type="InterPro" id="IPR000945">
    <property type="entry name" value="DBH-like"/>
</dbReference>
<dbReference type="AlphaFoldDB" id="A0AA39C9E3"/>
<evidence type="ECO:0000256" key="12">
    <source>
        <dbReference type="ARBA" id="ARBA00023180"/>
    </source>
</evidence>
<reference evidence="15" key="1">
    <citation type="journal article" date="2023" name="bioRxiv">
        <title>Scaffold-level genome assemblies of two parasitoid biocontrol wasps reveal the parthenogenesis mechanism and an associated novel virus.</title>
        <authorList>
            <person name="Inwood S."/>
            <person name="Skelly J."/>
            <person name="Guhlin J."/>
            <person name="Harrop T."/>
            <person name="Goldson S."/>
            <person name="Dearden P."/>
        </authorList>
    </citation>
    <scope>NUCLEOTIDE SEQUENCE</scope>
    <source>
        <strain evidence="15">Irish</strain>
        <tissue evidence="15">Whole body</tissue>
    </source>
</reference>
<evidence type="ECO:0000259" key="14">
    <source>
        <dbReference type="PROSITE" id="PS50836"/>
    </source>
</evidence>
<dbReference type="GO" id="GO:0042421">
    <property type="term" value="P:norepinephrine biosynthetic process"/>
    <property type="evidence" value="ECO:0007669"/>
    <property type="project" value="TreeGrafter"/>
</dbReference>
<evidence type="ECO:0000256" key="11">
    <source>
        <dbReference type="ARBA" id="ARBA00023157"/>
    </source>
</evidence>
<dbReference type="Gene3D" id="2.60.120.310">
    <property type="entry name" value="Copper type II, ascorbate-dependent monooxygenase, N-terminal domain"/>
    <property type="match status" value="1"/>
</dbReference>
<keyword evidence="5" id="KW-0479">Metal-binding</keyword>
<feature type="domain" description="DOMON" evidence="14">
    <location>
        <begin position="36"/>
        <end position="156"/>
    </location>
</feature>
<dbReference type="InterPro" id="IPR014784">
    <property type="entry name" value="Cu2_ascorb_mOase-like_C"/>
</dbReference>
<evidence type="ECO:0000256" key="3">
    <source>
        <dbReference type="ARBA" id="ARBA00010676"/>
    </source>
</evidence>
<dbReference type="CDD" id="cd09631">
    <property type="entry name" value="DOMON_DOH"/>
    <property type="match status" value="1"/>
</dbReference>
<keyword evidence="9" id="KW-0503">Monooxygenase</keyword>
<dbReference type="GO" id="GO:0042420">
    <property type="term" value="P:dopamine catabolic process"/>
    <property type="evidence" value="ECO:0007669"/>
    <property type="project" value="TreeGrafter"/>
</dbReference>
<dbReference type="SUPFAM" id="SSF49742">
    <property type="entry name" value="PHM/PNGase F"/>
    <property type="match status" value="2"/>
</dbReference>
<dbReference type="Pfam" id="PF03351">
    <property type="entry name" value="DOMON"/>
    <property type="match status" value="1"/>
</dbReference>
<evidence type="ECO:0000313" key="15">
    <source>
        <dbReference type="EMBL" id="KAK0160342.1"/>
    </source>
</evidence>
<evidence type="ECO:0000256" key="2">
    <source>
        <dbReference type="ARBA" id="ARBA00004167"/>
    </source>
</evidence>
<protein>
    <recommendedName>
        <fullName evidence="14">DOMON domain-containing protein</fullName>
    </recommendedName>
</protein>
<dbReference type="SMART" id="SM00664">
    <property type="entry name" value="DoH"/>
    <property type="match status" value="1"/>
</dbReference>
<dbReference type="InterPro" id="IPR028460">
    <property type="entry name" value="Tbh/DBH"/>
</dbReference>
<evidence type="ECO:0000256" key="4">
    <source>
        <dbReference type="ARBA" id="ARBA00022692"/>
    </source>
</evidence>
<dbReference type="InterPro" id="IPR036939">
    <property type="entry name" value="Cu2_ascorb_mOase_N_sf"/>
</dbReference>
<evidence type="ECO:0000313" key="16">
    <source>
        <dbReference type="Proteomes" id="UP001168990"/>
    </source>
</evidence>
<dbReference type="InterPro" id="IPR008977">
    <property type="entry name" value="PHM/PNGase_F_dom_sf"/>
</dbReference>
<name>A0AA39C9E3_9HYME</name>
<comment type="subcellular location">
    <subcellularLocation>
        <location evidence="2">Membrane</location>
        <topology evidence="2">Single-pass membrane protein</topology>
    </subcellularLocation>
</comment>
<dbReference type="Proteomes" id="UP001168990">
    <property type="component" value="Unassembled WGS sequence"/>
</dbReference>
<evidence type="ECO:0000256" key="10">
    <source>
        <dbReference type="ARBA" id="ARBA00023136"/>
    </source>
</evidence>
<keyword evidence="6" id="KW-1133">Transmembrane helix</keyword>
<dbReference type="InterPro" id="IPR000323">
    <property type="entry name" value="Cu2_ascorb_mOase_N"/>
</dbReference>
<feature type="signal peptide" evidence="13">
    <location>
        <begin position="1"/>
        <end position="16"/>
    </location>
</feature>
<evidence type="ECO:0000256" key="5">
    <source>
        <dbReference type="ARBA" id="ARBA00022723"/>
    </source>
</evidence>
<evidence type="ECO:0000256" key="1">
    <source>
        <dbReference type="ARBA" id="ARBA00001973"/>
    </source>
</evidence>
<dbReference type="FunFam" id="2.60.120.230:FF:000001">
    <property type="entry name" value="Monooxygenase, DBH-like 1"/>
    <property type="match status" value="1"/>
</dbReference>
<evidence type="ECO:0000256" key="7">
    <source>
        <dbReference type="ARBA" id="ARBA00023002"/>
    </source>
</evidence>
<dbReference type="PANTHER" id="PTHR10157:SF29">
    <property type="entry name" value="DOPAMINE BETA-HYDROXYLASE"/>
    <property type="match status" value="1"/>
</dbReference>
<keyword evidence="4" id="KW-0812">Transmembrane</keyword>
<dbReference type="Gene3D" id="2.60.120.230">
    <property type="match status" value="1"/>
</dbReference>
<dbReference type="InterPro" id="IPR045266">
    <property type="entry name" value="DOH_DOMON"/>
</dbReference>
<reference evidence="15" key="2">
    <citation type="submission" date="2023-03" db="EMBL/GenBank/DDBJ databases">
        <authorList>
            <person name="Inwood S.N."/>
            <person name="Skelly J.G."/>
            <person name="Guhlin J."/>
            <person name="Harrop T.W.R."/>
            <person name="Goldson S.G."/>
            <person name="Dearden P.K."/>
        </authorList>
    </citation>
    <scope>NUCLEOTIDE SEQUENCE</scope>
    <source>
        <strain evidence="15">Irish</strain>
        <tissue evidence="15">Whole body</tissue>
    </source>
</reference>
<keyword evidence="8" id="KW-0186">Copper</keyword>
<dbReference type="FunFam" id="2.60.120.310:FF:000004">
    <property type="entry name" value="DBH-like monooxygenase protein 1"/>
    <property type="match status" value="1"/>
</dbReference>
<sequence length="598" mass="68730">MKNLIISLIIIDLASAYRENFFDSQQLPYHSLPLGSESTFHWRVEPMMGMIEVEIHYVSEEHSWFAVGFSDHGDAKSSDYCVLWIDWRLTVHFHDAWANEAGIIQIDHHQDCNEFVWKKSSFENVTKFAFTRKFDTCDDQDYIIERGTTHIVWSKGRGPLSSLNGLNVISDSMSSGMSRTELLRLVIHERPKFSDDTWRFAILSDQVRVPDNETTYWCRVQRLPPILKQKHHILQFGPVIQRGNEHLVHHMEVFHCATSVNVIIPIYNGPCDSEDRPQTTQMCKKVLAAWAMGADEFVYPKEVGLSIGGERFNQFIMLEVHYNNPEYMKGVIDSSGIEFYITKTLRKYDAGVIELGLEYIDKMAIPPRQKSFELSGYCVSECTGMGLPHNGIFVFGSQLHTHLTGTKVRTRHIRDGQEISPLNYDNHYSTHFQEIRLLPVPVNILPGDSLITTCTYNTLNRRNITLGGFSISDEMCVNYIHYYPNARLEVCKSSISDDALRTYFRYMRDWENQHTDFNKAISTSYKNIEWTKLRVAALHDLYQAAPISMQCNGSDGTRLPGLWDNVAVPQIKSLQSPVVRKCPATYVSHHANNIDRLL</sequence>
<keyword evidence="13" id="KW-0732">Signal</keyword>
<dbReference type="Pfam" id="PF03712">
    <property type="entry name" value="Cu2_monoox_C"/>
    <property type="match status" value="1"/>
</dbReference>
<dbReference type="PRINTS" id="PR00767">
    <property type="entry name" value="DBMONOXGNASE"/>
</dbReference>
<keyword evidence="16" id="KW-1185">Reference proteome</keyword>
<comment type="similarity">
    <text evidence="3">Belongs to the copper type II ascorbate-dependent monooxygenase family.</text>
</comment>
<organism evidence="15 16">
    <name type="scientific">Microctonus aethiopoides</name>
    <dbReference type="NCBI Taxonomy" id="144406"/>
    <lineage>
        <taxon>Eukaryota</taxon>
        <taxon>Metazoa</taxon>
        <taxon>Ecdysozoa</taxon>
        <taxon>Arthropoda</taxon>
        <taxon>Hexapoda</taxon>
        <taxon>Insecta</taxon>
        <taxon>Pterygota</taxon>
        <taxon>Neoptera</taxon>
        <taxon>Endopterygota</taxon>
        <taxon>Hymenoptera</taxon>
        <taxon>Apocrita</taxon>
        <taxon>Ichneumonoidea</taxon>
        <taxon>Braconidae</taxon>
        <taxon>Euphorinae</taxon>
        <taxon>Microctonus</taxon>
    </lineage>
</organism>
<keyword evidence="12" id="KW-0325">Glycoprotein</keyword>
<keyword evidence="7" id="KW-0560">Oxidoreductase</keyword>
<evidence type="ECO:0000256" key="8">
    <source>
        <dbReference type="ARBA" id="ARBA00023008"/>
    </source>
</evidence>
<dbReference type="GO" id="GO:0006589">
    <property type="term" value="P:octopamine biosynthetic process"/>
    <property type="evidence" value="ECO:0007669"/>
    <property type="project" value="TreeGrafter"/>
</dbReference>
<dbReference type="GO" id="GO:0004500">
    <property type="term" value="F:dopamine beta-monooxygenase activity"/>
    <property type="evidence" value="ECO:0007669"/>
    <property type="project" value="InterPro"/>
</dbReference>
<evidence type="ECO:0000256" key="6">
    <source>
        <dbReference type="ARBA" id="ARBA00022989"/>
    </source>
</evidence>
<dbReference type="PANTHER" id="PTHR10157">
    <property type="entry name" value="DOPAMINE BETA HYDROXYLASE RELATED"/>
    <property type="match status" value="1"/>
</dbReference>
<evidence type="ECO:0000256" key="9">
    <source>
        <dbReference type="ARBA" id="ARBA00023033"/>
    </source>
</evidence>
<dbReference type="InterPro" id="IPR024548">
    <property type="entry name" value="Cu2_monoox_C"/>
</dbReference>
<dbReference type="GO" id="GO:0005507">
    <property type="term" value="F:copper ion binding"/>
    <property type="evidence" value="ECO:0007669"/>
    <property type="project" value="InterPro"/>
</dbReference>
<proteinExistence type="inferred from homology"/>
<dbReference type="InterPro" id="IPR005018">
    <property type="entry name" value="DOMON_domain"/>
</dbReference>
<keyword evidence="10" id="KW-0472">Membrane</keyword>
<dbReference type="Pfam" id="PF01082">
    <property type="entry name" value="Cu2_monooxygen"/>
    <property type="match status" value="1"/>
</dbReference>
<comment type="caution">
    <text evidence="15">The sequence shown here is derived from an EMBL/GenBank/DDBJ whole genome shotgun (WGS) entry which is preliminary data.</text>
</comment>
<comment type="cofactor">
    <cofactor evidence="1">
        <name>Cu(2+)</name>
        <dbReference type="ChEBI" id="CHEBI:29036"/>
    </cofactor>
</comment>
<dbReference type="EMBL" id="JAQQBS010001423">
    <property type="protein sequence ID" value="KAK0160342.1"/>
    <property type="molecule type" value="Genomic_DNA"/>
</dbReference>
<accession>A0AA39C9E3</accession>
<feature type="chain" id="PRO_5041323018" description="DOMON domain-containing protein" evidence="13">
    <location>
        <begin position="17"/>
        <end position="598"/>
    </location>
</feature>
<dbReference type="InterPro" id="IPR020611">
    <property type="entry name" value="Cu2_ascorb_mOase_CS-1"/>
</dbReference>
<dbReference type="GO" id="GO:0030667">
    <property type="term" value="C:secretory granule membrane"/>
    <property type="evidence" value="ECO:0007669"/>
    <property type="project" value="TreeGrafter"/>
</dbReference>
<dbReference type="GO" id="GO:0005615">
    <property type="term" value="C:extracellular space"/>
    <property type="evidence" value="ECO:0007669"/>
    <property type="project" value="TreeGrafter"/>
</dbReference>
<keyword evidence="11" id="KW-1015">Disulfide bond</keyword>